<dbReference type="EMBL" id="CM047944">
    <property type="protein sequence ID" value="KAI9899311.1"/>
    <property type="molecule type" value="Genomic_DNA"/>
</dbReference>
<proteinExistence type="predicted"/>
<dbReference type="Proteomes" id="UP001163324">
    <property type="component" value="Chromosome 5"/>
</dbReference>
<evidence type="ECO:0000313" key="2">
    <source>
        <dbReference type="Proteomes" id="UP001163324"/>
    </source>
</evidence>
<gene>
    <name evidence="1" type="ORF">N3K66_005772</name>
</gene>
<protein>
    <submittedName>
        <fullName evidence="1">Uncharacterized protein</fullName>
    </submittedName>
</protein>
<evidence type="ECO:0000313" key="1">
    <source>
        <dbReference type="EMBL" id="KAI9899311.1"/>
    </source>
</evidence>
<organism evidence="1 2">
    <name type="scientific">Trichothecium roseum</name>
    <dbReference type="NCBI Taxonomy" id="47278"/>
    <lineage>
        <taxon>Eukaryota</taxon>
        <taxon>Fungi</taxon>
        <taxon>Dikarya</taxon>
        <taxon>Ascomycota</taxon>
        <taxon>Pezizomycotina</taxon>
        <taxon>Sordariomycetes</taxon>
        <taxon>Hypocreomycetidae</taxon>
        <taxon>Hypocreales</taxon>
        <taxon>Hypocreales incertae sedis</taxon>
        <taxon>Trichothecium</taxon>
    </lineage>
</organism>
<comment type="caution">
    <text evidence="1">The sequence shown here is derived from an EMBL/GenBank/DDBJ whole genome shotgun (WGS) entry which is preliminary data.</text>
</comment>
<keyword evidence="2" id="KW-1185">Reference proteome</keyword>
<sequence length="485" mass="52186">MNSTAAHQLQPSTSLTPAPQPNDDNNSDTKEEPVTRIESQGGPPPPPNGGYGWVCTACVATINGHTWGLNSSYGVFLAHYLKNDTFPGASPLEYAFVGSLSISIALAISPVATLLVRHIGTKPTMLLGVLLETGSLIAASFATQIWHLFLTQGLTFGLGMGFLFVASVPIVPQWFTTKRSLANGFSSAGSGVGGLIYSFATGAMIKNLGLPWAFRILGIIAGVVNTICTILVKDRNKIIGTTQLAFNVALFKRIEYVLLMLFGWFSMLGYVILIFSLANYANKIGLDSSQAALISAFFNMGQALGRPLVGYFSDRTGRINMSAAMTILAGIFSLTIWINAEVYGALIVFALVGGAVAGTFWTTVGPVTAEVIGLKHVSSGLNLIWLTIMLPCTFSEAIALQIVESTGSYLGTQLFTGFAFIAAGICLIFLRGWKIGETAEISRATELPEKEIDWLKIDRNPDLYFRGKAAGRHRMMKDLFKLKRV</sequence>
<reference evidence="1" key="1">
    <citation type="submission" date="2022-10" db="EMBL/GenBank/DDBJ databases">
        <title>Complete Genome of Trichothecium roseum strain YXFP-22015, a Plant Pathogen Isolated from Citrus.</title>
        <authorList>
            <person name="Wang Y."/>
            <person name="Zhu L."/>
        </authorList>
    </citation>
    <scope>NUCLEOTIDE SEQUENCE</scope>
    <source>
        <strain evidence="1">YXFP-22015</strain>
    </source>
</reference>
<name>A0ACC0UZ34_9HYPO</name>
<accession>A0ACC0UZ34</accession>